<proteinExistence type="predicted"/>
<dbReference type="SUPFAM" id="SSF50969">
    <property type="entry name" value="YVTN repeat-like/Quinoprotein amine dehydrogenase"/>
    <property type="match status" value="1"/>
</dbReference>
<organism evidence="3 4">
    <name type="scientific">Butyrivibrio hungatei</name>
    <dbReference type="NCBI Taxonomy" id="185008"/>
    <lineage>
        <taxon>Bacteria</taxon>
        <taxon>Bacillati</taxon>
        <taxon>Bacillota</taxon>
        <taxon>Clostridia</taxon>
        <taxon>Lachnospirales</taxon>
        <taxon>Lachnospiraceae</taxon>
        <taxon>Butyrivibrio</taxon>
    </lineage>
</organism>
<keyword evidence="1" id="KW-1133">Transmembrane helix</keyword>
<evidence type="ECO:0000259" key="2">
    <source>
        <dbReference type="Pfam" id="PF13240"/>
    </source>
</evidence>
<keyword evidence="4" id="KW-1185">Reference proteome</keyword>
<protein>
    <submittedName>
        <fullName evidence="3">Ribosome associated membrane protein RAMP4</fullName>
    </submittedName>
</protein>
<accession>A0A1G5B8E4</accession>
<dbReference type="InterPro" id="IPR011044">
    <property type="entry name" value="Quino_amine_DH_bsu"/>
</dbReference>
<dbReference type="Pfam" id="PF13240">
    <property type="entry name" value="Zn_Ribbon_1"/>
    <property type="match status" value="1"/>
</dbReference>
<name>A0A1G5B8E4_9FIRM</name>
<keyword evidence="1" id="KW-0472">Membrane</keyword>
<feature type="transmembrane region" description="Helical" evidence="1">
    <location>
        <begin position="55"/>
        <end position="77"/>
    </location>
</feature>
<reference evidence="4" key="1">
    <citation type="submission" date="2016-10" db="EMBL/GenBank/DDBJ databases">
        <authorList>
            <person name="Varghese N."/>
            <person name="Submissions S."/>
        </authorList>
    </citation>
    <scope>NUCLEOTIDE SEQUENCE [LARGE SCALE GENOMIC DNA]</scope>
    <source>
        <strain evidence="4">XBD2006</strain>
    </source>
</reference>
<evidence type="ECO:0000313" key="4">
    <source>
        <dbReference type="Proteomes" id="UP000183047"/>
    </source>
</evidence>
<dbReference type="EMBL" id="FMUR01000004">
    <property type="protein sequence ID" value="SCX86367.1"/>
    <property type="molecule type" value="Genomic_DNA"/>
</dbReference>
<dbReference type="AlphaFoldDB" id="A0A1G5B8E4"/>
<feature type="domain" description="Zinc-ribbon" evidence="2">
    <location>
        <begin position="2"/>
        <end position="23"/>
    </location>
</feature>
<keyword evidence="1" id="KW-0812">Transmembrane</keyword>
<dbReference type="RefSeq" id="WP_074461358.1">
    <property type="nucleotide sequence ID" value="NZ_FMUR01000004.1"/>
</dbReference>
<dbReference type="Proteomes" id="UP000183047">
    <property type="component" value="Unassembled WGS sequence"/>
</dbReference>
<sequence length="558" mass="61376">MKCNNCGREISDTSNFCVYCGTQVANQQYAQNAAAMGNMAEAEAKANASDKKGKIGLIVLVVIIFAVISGIICNFAFNLVKKYVMPELARITDTNADTNTNANTNTNSHTNISVSGNAMVVVDGAIFNSAGGVNEQFKGAEGYEFYSDPEGTVGVIFVEGEVYLIDSKLKTTLIDDNCVDVSMNFTGNYVYVATSEKSKLGKGLCVYNTKDNSYNLIEECDIIDSCCVTASPDGNTALVSRTDGLFIMGVDGTSENIFDVNQFFNVISVSNDRHVAYFSPQMGKGVFCWKDGNVIKIYDGEFNSFSGNVALNADCKKILFKKSGEGLRYFDSNEMSESKVILSDAYVDAYYKGRGFILSDITVNYFPEAETFEGMYLVADRSSYWLNSDMEAVCKTDGFSTSYSRREFKVYDIEDSSINAIIYKDGKTQTEELYHGDNVVYDVAVSDDESVMWILLYDKIVTYKDGKVVGEALKVPGDGFSIGNIMNDPLSDKAYCLSDNGTVYVLDENGNHDEIGKVDNAYGFWDEYSAGKSIISVESDDYTLSYIVYGNIVKMIDK</sequence>
<gene>
    <name evidence="3" type="ORF">SAMN02910451_00583</name>
</gene>
<dbReference type="OrthoDB" id="2005530at2"/>
<evidence type="ECO:0000313" key="3">
    <source>
        <dbReference type="EMBL" id="SCX86367.1"/>
    </source>
</evidence>
<evidence type="ECO:0000256" key="1">
    <source>
        <dbReference type="SAM" id="Phobius"/>
    </source>
</evidence>
<dbReference type="InterPro" id="IPR026870">
    <property type="entry name" value="Zinc_ribbon_dom"/>
</dbReference>